<comment type="function">
    <text evidence="5">Responsible for the release of ribosomes from messenger RNA at the termination of protein biosynthesis. May increase the efficiency of translation by recycling ribosomes from one round of translation to another.</text>
</comment>
<dbReference type="Gene3D" id="3.30.1360.40">
    <property type="match status" value="1"/>
</dbReference>
<dbReference type="FunFam" id="1.10.132.20:FF:000001">
    <property type="entry name" value="Ribosome-recycling factor"/>
    <property type="match status" value="1"/>
</dbReference>
<dbReference type="InterPro" id="IPR023584">
    <property type="entry name" value="Ribosome_recyc_fac_dom"/>
</dbReference>
<dbReference type="NCBIfam" id="TIGR00496">
    <property type="entry name" value="frr"/>
    <property type="match status" value="1"/>
</dbReference>
<dbReference type="InterPro" id="IPR002661">
    <property type="entry name" value="Ribosome_recyc_fac"/>
</dbReference>
<dbReference type="Gene3D" id="1.10.132.20">
    <property type="entry name" value="Ribosome-recycling factor"/>
    <property type="match status" value="1"/>
</dbReference>
<dbReference type="PANTHER" id="PTHR20982">
    <property type="entry name" value="RIBOSOME RECYCLING FACTOR"/>
    <property type="match status" value="1"/>
</dbReference>
<dbReference type="GO" id="GO:0005737">
    <property type="term" value="C:cytoplasm"/>
    <property type="evidence" value="ECO:0007669"/>
    <property type="project" value="UniProtKB-SubCell"/>
</dbReference>
<evidence type="ECO:0000256" key="4">
    <source>
        <dbReference type="ARBA" id="ARBA00022917"/>
    </source>
</evidence>
<evidence type="ECO:0000256" key="5">
    <source>
        <dbReference type="HAMAP-Rule" id="MF_00040"/>
    </source>
</evidence>
<evidence type="ECO:0000256" key="3">
    <source>
        <dbReference type="ARBA" id="ARBA00022490"/>
    </source>
</evidence>
<evidence type="ECO:0000256" key="2">
    <source>
        <dbReference type="ARBA" id="ARBA00005912"/>
    </source>
</evidence>
<gene>
    <name evidence="5" type="primary">frr</name>
    <name evidence="7" type="ORF">ENR23_05890</name>
</gene>
<dbReference type="HAMAP" id="MF_00040">
    <property type="entry name" value="RRF"/>
    <property type="match status" value="1"/>
</dbReference>
<dbReference type="EMBL" id="DSQF01000012">
    <property type="protein sequence ID" value="HGZ42950.1"/>
    <property type="molecule type" value="Genomic_DNA"/>
</dbReference>
<feature type="domain" description="Ribosome recycling factor" evidence="6">
    <location>
        <begin position="22"/>
        <end position="184"/>
    </location>
</feature>
<name>A0A832MJJ9_UNCEI</name>
<dbReference type="AlphaFoldDB" id="A0A832MJJ9"/>
<dbReference type="Pfam" id="PF01765">
    <property type="entry name" value="RRF"/>
    <property type="match status" value="1"/>
</dbReference>
<evidence type="ECO:0000259" key="6">
    <source>
        <dbReference type="Pfam" id="PF01765"/>
    </source>
</evidence>
<dbReference type="PANTHER" id="PTHR20982:SF3">
    <property type="entry name" value="MITOCHONDRIAL RIBOSOME RECYCLING FACTOR PSEUDO 1"/>
    <property type="match status" value="1"/>
</dbReference>
<accession>A0A832MJJ9</accession>
<dbReference type="CDD" id="cd00520">
    <property type="entry name" value="RRF"/>
    <property type="match status" value="1"/>
</dbReference>
<sequence>MNHHPILVHAEERMKKAVEATRHELATIRTGKATPALLDTVKVEAYGTTVPLQQVGSVSAPEARLLVVQPYDRSLVKAISRAIQMAELGLNPTDDGSVIRVPIPSLTEERRRDMVKLVSKLAEEGRVHVRQVRHDAQHELKGKEKAHEISQDDAHRLGQDLQKLTDRYVSTIDELLKKKTAEVMEV</sequence>
<dbReference type="InterPro" id="IPR036191">
    <property type="entry name" value="RRF_sf"/>
</dbReference>
<evidence type="ECO:0000256" key="1">
    <source>
        <dbReference type="ARBA" id="ARBA00004496"/>
    </source>
</evidence>
<proteinExistence type="inferred from homology"/>
<protein>
    <recommendedName>
        <fullName evidence="5">Ribosome-recycling factor</fullName>
        <shortName evidence="5">RRF</shortName>
    </recommendedName>
    <alternativeName>
        <fullName evidence="5">Ribosome-releasing factor</fullName>
    </alternativeName>
</protein>
<organism evidence="7">
    <name type="scientific">Eiseniibacteriota bacterium</name>
    <dbReference type="NCBI Taxonomy" id="2212470"/>
    <lineage>
        <taxon>Bacteria</taxon>
        <taxon>Candidatus Eiseniibacteriota</taxon>
    </lineage>
</organism>
<evidence type="ECO:0000313" key="7">
    <source>
        <dbReference type="EMBL" id="HGZ42950.1"/>
    </source>
</evidence>
<keyword evidence="4 5" id="KW-0648">Protein biosynthesis</keyword>
<comment type="similarity">
    <text evidence="2 5">Belongs to the RRF family.</text>
</comment>
<reference evidence="7" key="1">
    <citation type="journal article" date="2020" name="mSystems">
        <title>Genome- and Community-Level Interaction Insights into Carbon Utilization and Element Cycling Functions of Hydrothermarchaeota in Hydrothermal Sediment.</title>
        <authorList>
            <person name="Zhou Z."/>
            <person name="Liu Y."/>
            <person name="Xu W."/>
            <person name="Pan J."/>
            <person name="Luo Z.H."/>
            <person name="Li M."/>
        </authorList>
    </citation>
    <scope>NUCLEOTIDE SEQUENCE [LARGE SCALE GENOMIC DNA]</scope>
    <source>
        <strain evidence="7">SpSt-381</strain>
    </source>
</reference>
<dbReference type="GO" id="GO:0006415">
    <property type="term" value="P:translational termination"/>
    <property type="evidence" value="ECO:0007669"/>
    <property type="project" value="UniProtKB-UniRule"/>
</dbReference>
<dbReference type="FunFam" id="3.30.1360.40:FF:000001">
    <property type="entry name" value="Ribosome-recycling factor"/>
    <property type="match status" value="1"/>
</dbReference>
<keyword evidence="3 5" id="KW-0963">Cytoplasm</keyword>
<dbReference type="SUPFAM" id="SSF55194">
    <property type="entry name" value="Ribosome recycling factor, RRF"/>
    <property type="match status" value="1"/>
</dbReference>
<comment type="subcellular location">
    <subcellularLocation>
        <location evidence="1 5">Cytoplasm</location>
    </subcellularLocation>
</comment>
<comment type="caution">
    <text evidence="7">The sequence shown here is derived from an EMBL/GenBank/DDBJ whole genome shotgun (WGS) entry which is preliminary data.</text>
</comment>
<dbReference type="GO" id="GO:0043023">
    <property type="term" value="F:ribosomal large subunit binding"/>
    <property type="evidence" value="ECO:0007669"/>
    <property type="project" value="TreeGrafter"/>
</dbReference>